<organism evidence="2">
    <name type="scientific">marine metagenome</name>
    <dbReference type="NCBI Taxonomy" id="408172"/>
    <lineage>
        <taxon>unclassified sequences</taxon>
        <taxon>metagenomes</taxon>
        <taxon>ecological metagenomes</taxon>
    </lineage>
</organism>
<gene>
    <name evidence="2" type="ORF">METZ01_LOCUS24115</name>
</gene>
<proteinExistence type="predicted"/>
<evidence type="ECO:0000313" key="2">
    <source>
        <dbReference type="EMBL" id="SUZ71261.1"/>
    </source>
</evidence>
<reference evidence="2" key="1">
    <citation type="submission" date="2018-05" db="EMBL/GenBank/DDBJ databases">
        <authorList>
            <person name="Lanie J.A."/>
            <person name="Ng W.-L."/>
            <person name="Kazmierczak K.M."/>
            <person name="Andrzejewski T.M."/>
            <person name="Davidsen T.M."/>
            <person name="Wayne K.J."/>
            <person name="Tettelin H."/>
            <person name="Glass J.I."/>
            <person name="Rusch D."/>
            <person name="Podicherti R."/>
            <person name="Tsui H.-C.T."/>
            <person name="Winkler M.E."/>
        </authorList>
    </citation>
    <scope>NUCLEOTIDE SEQUENCE</scope>
</reference>
<protein>
    <recommendedName>
        <fullName evidence="3">TIGR02611 family protein</fullName>
    </recommendedName>
</protein>
<keyword evidence="1" id="KW-1133">Transmembrane helix</keyword>
<name>A0A381PW39_9ZZZZ</name>
<evidence type="ECO:0008006" key="3">
    <source>
        <dbReference type="Google" id="ProtNLM"/>
    </source>
</evidence>
<feature type="transmembrane region" description="Helical" evidence="1">
    <location>
        <begin position="37"/>
        <end position="56"/>
    </location>
</feature>
<keyword evidence="1" id="KW-0472">Membrane</keyword>
<dbReference type="Pfam" id="PF09656">
    <property type="entry name" value="PGPGW"/>
    <property type="match status" value="1"/>
</dbReference>
<sequence length="123" mass="13383">MVEEPNRFEDAAIEAEFETGYREETRAAARRGVVTRLFRMASGTFITILGVILMPLPGPGLLVVAIGLGILSRDVAWADRLLQIVRKRLPSDSEGRLPRSTIATMVVLALAGIAFSAWLAFLG</sequence>
<accession>A0A381PW39</accession>
<dbReference type="InterPro" id="IPR019099">
    <property type="entry name" value="Uncharacterised_PGPGW_TM"/>
</dbReference>
<keyword evidence="1" id="KW-0812">Transmembrane</keyword>
<dbReference type="AlphaFoldDB" id="A0A381PW39"/>
<dbReference type="EMBL" id="UINC01001116">
    <property type="protein sequence ID" value="SUZ71261.1"/>
    <property type="molecule type" value="Genomic_DNA"/>
</dbReference>
<feature type="transmembrane region" description="Helical" evidence="1">
    <location>
        <begin position="102"/>
        <end position="121"/>
    </location>
</feature>
<evidence type="ECO:0000256" key="1">
    <source>
        <dbReference type="SAM" id="Phobius"/>
    </source>
</evidence>